<dbReference type="InterPro" id="IPR012135">
    <property type="entry name" value="Dihydroorotate_DH_1_2"/>
</dbReference>
<dbReference type="RefSeq" id="WP_168449376.1">
    <property type="nucleotide sequence ID" value="NZ_JAAWWK010000002.1"/>
</dbReference>
<feature type="binding site" evidence="11">
    <location>
        <position position="244"/>
    </location>
    <ligand>
        <name>FMN</name>
        <dbReference type="ChEBI" id="CHEBI:58210"/>
    </ligand>
</feature>
<evidence type="ECO:0000256" key="11">
    <source>
        <dbReference type="HAMAP-Rule" id="MF_00225"/>
    </source>
</evidence>
<dbReference type="Proteomes" id="UP000765845">
    <property type="component" value="Unassembled WGS sequence"/>
</dbReference>
<feature type="binding site" evidence="11">
    <location>
        <begin position="110"/>
        <end position="114"/>
    </location>
    <ligand>
        <name>substrate</name>
    </ligand>
</feature>
<reference evidence="13 14" key="1">
    <citation type="submission" date="2020-04" db="EMBL/GenBank/DDBJ databases">
        <authorList>
            <person name="Yoon J."/>
        </authorList>
    </citation>
    <scope>NUCLEOTIDE SEQUENCE [LARGE SCALE GENOMIC DNA]</scope>
    <source>
        <strain evidence="13 14">KMU-166</strain>
    </source>
</reference>
<keyword evidence="11" id="KW-1003">Cell membrane</keyword>
<evidence type="ECO:0000313" key="13">
    <source>
        <dbReference type="EMBL" id="NKI16827.1"/>
    </source>
</evidence>
<evidence type="ECO:0000256" key="5">
    <source>
        <dbReference type="ARBA" id="ARBA00022630"/>
    </source>
</evidence>
<evidence type="ECO:0000256" key="10">
    <source>
        <dbReference type="ARBA" id="ARBA00048639"/>
    </source>
</evidence>
<evidence type="ECO:0000256" key="3">
    <source>
        <dbReference type="ARBA" id="ARBA00005161"/>
    </source>
</evidence>
<feature type="binding site" evidence="11">
    <location>
        <position position="171"/>
    </location>
    <ligand>
        <name>FMN</name>
        <dbReference type="ChEBI" id="CHEBI:58210"/>
    </ligand>
</feature>
<keyword evidence="9 11" id="KW-0472">Membrane</keyword>
<feature type="binding site" evidence="11">
    <location>
        <position position="216"/>
    </location>
    <ligand>
        <name>FMN</name>
        <dbReference type="ChEBI" id="CHEBI:58210"/>
    </ligand>
</feature>
<evidence type="ECO:0000313" key="14">
    <source>
        <dbReference type="Proteomes" id="UP000765845"/>
    </source>
</evidence>
<evidence type="ECO:0000256" key="7">
    <source>
        <dbReference type="ARBA" id="ARBA00022975"/>
    </source>
</evidence>
<keyword evidence="6 11" id="KW-0288">FMN</keyword>
<comment type="pathway">
    <text evidence="3 11">Pyrimidine metabolism; UMP biosynthesis via de novo pathway; orotate from (S)-dihydroorotate (quinone route): step 1/1.</text>
</comment>
<feature type="binding site" evidence="11">
    <location>
        <begin position="317"/>
        <end position="318"/>
    </location>
    <ligand>
        <name>FMN</name>
        <dbReference type="ChEBI" id="CHEBI:58210"/>
    </ligand>
</feature>
<dbReference type="InterPro" id="IPR005720">
    <property type="entry name" value="Dihydroorotate_DH_cat"/>
</dbReference>
<dbReference type="EC" id="1.3.5.2" evidence="11"/>
<comment type="function">
    <text evidence="1 11">Catalyzes the conversion of dihydroorotate to orotate with quinone as electron acceptor.</text>
</comment>
<accession>A0ABX1GEM5</accession>
<dbReference type="HAMAP" id="MF_00225">
    <property type="entry name" value="DHO_dh_type2"/>
    <property type="match status" value="1"/>
</dbReference>
<dbReference type="NCBIfam" id="NF003646">
    <property type="entry name" value="PRK05286.1-4"/>
    <property type="match status" value="1"/>
</dbReference>
<keyword evidence="5 11" id="KW-0285">Flavoprotein</keyword>
<evidence type="ECO:0000256" key="1">
    <source>
        <dbReference type="ARBA" id="ARBA00003125"/>
    </source>
</evidence>
<evidence type="ECO:0000256" key="9">
    <source>
        <dbReference type="ARBA" id="ARBA00023136"/>
    </source>
</evidence>
<comment type="caution">
    <text evidence="13">The sequence shown here is derived from an EMBL/GenBank/DDBJ whole genome shotgun (WGS) entry which is preliminary data.</text>
</comment>
<comment type="subunit">
    <text evidence="11">Monomer.</text>
</comment>
<evidence type="ECO:0000256" key="8">
    <source>
        <dbReference type="ARBA" id="ARBA00023002"/>
    </source>
</evidence>
<feature type="binding site" evidence="11">
    <location>
        <position position="85"/>
    </location>
    <ligand>
        <name>FMN</name>
        <dbReference type="ChEBI" id="CHEBI:58210"/>
    </ligand>
</feature>
<dbReference type="InterPro" id="IPR001295">
    <property type="entry name" value="Dihydroorotate_DH_CS"/>
</dbReference>
<evidence type="ECO:0000256" key="2">
    <source>
        <dbReference type="ARBA" id="ARBA00004370"/>
    </source>
</evidence>
<feature type="binding site" evidence="11">
    <location>
        <position position="65"/>
    </location>
    <ligand>
        <name>substrate</name>
    </ligand>
</feature>
<dbReference type="EMBL" id="JAAWWK010000002">
    <property type="protein sequence ID" value="NKI16827.1"/>
    <property type="molecule type" value="Genomic_DNA"/>
</dbReference>
<dbReference type="PROSITE" id="PS00912">
    <property type="entry name" value="DHODEHASE_2"/>
    <property type="match status" value="1"/>
</dbReference>
<comment type="cofactor">
    <cofactor evidence="11">
        <name>FMN</name>
        <dbReference type="ChEBI" id="CHEBI:58210"/>
    </cofactor>
    <text evidence="11">Binds 1 FMN per subunit.</text>
</comment>
<dbReference type="Pfam" id="PF01180">
    <property type="entry name" value="DHO_dh"/>
    <property type="match status" value="1"/>
</dbReference>
<gene>
    <name evidence="11" type="primary">pyrD</name>
    <name evidence="13" type="ORF">HCU74_05260</name>
</gene>
<dbReference type="PANTHER" id="PTHR48109:SF4">
    <property type="entry name" value="DIHYDROOROTATE DEHYDROGENASE (QUINONE), MITOCHONDRIAL"/>
    <property type="match status" value="1"/>
</dbReference>
<feature type="binding site" evidence="11">
    <location>
        <begin position="61"/>
        <end position="65"/>
    </location>
    <ligand>
        <name>FMN</name>
        <dbReference type="ChEBI" id="CHEBI:58210"/>
    </ligand>
</feature>
<comment type="subcellular location">
    <subcellularLocation>
        <location evidence="11">Cell membrane</location>
        <topology evidence="11">Peripheral membrane protein</topology>
    </subcellularLocation>
    <subcellularLocation>
        <location evidence="2">Membrane</location>
    </subcellularLocation>
</comment>
<dbReference type="GO" id="GO:0106430">
    <property type="term" value="F:dihydroorotate dehydrogenase (quinone) activity"/>
    <property type="evidence" value="ECO:0007669"/>
    <property type="project" value="UniProtKB-EC"/>
</dbReference>
<feature type="binding site" evidence="11">
    <location>
        <position position="171"/>
    </location>
    <ligand>
        <name>substrate</name>
    </ligand>
</feature>
<sequence>MYSLLRPLLFCLSAERAHTFSLRALSAAQRLGLVGLFAARPARDPRTVMGIEFPNPVGLAAGLDKNASHIDALAALGFGFIEVGTVTPRAQPGNPLPRLFRLPEAGAIINRMGFNNDGVDALVSAVEASTFSGVLGINIGKNKDTPAEQAVDDYLHCLRKVYGIASYVTVNLSSPNTPGLRDLQFGEPLRELLKALKAEQGSLAEQHGRYIPLAVKIAPDMAEDDIRDVARALVEAGIDGVIATNTTIARDAVKHLPHGDEMGGLSGRPVRESSTRVIAILKDELAGALPIIGVGGIDSGEVAAEKIAAGADLVQVYTGFIYRGPALIAEAARAIAAISRGA</sequence>
<keyword evidence="7 11" id="KW-0665">Pyrimidine biosynthesis</keyword>
<dbReference type="InterPro" id="IPR013785">
    <property type="entry name" value="Aldolase_TIM"/>
</dbReference>
<organism evidence="13 14">
    <name type="scientific">Spongiibacter thalassae</name>
    <dbReference type="NCBI Taxonomy" id="2721624"/>
    <lineage>
        <taxon>Bacteria</taxon>
        <taxon>Pseudomonadati</taxon>
        <taxon>Pseudomonadota</taxon>
        <taxon>Gammaproteobacteria</taxon>
        <taxon>Cellvibrionales</taxon>
        <taxon>Spongiibacteraceae</taxon>
        <taxon>Spongiibacter</taxon>
    </lineage>
</organism>
<keyword evidence="14" id="KW-1185">Reference proteome</keyword>
<proteinExistence type="inferred from homology"/>
<dbReference type="NCBIfam" id="TIGR01036">
    <property type="entry name" value="pyrD_sub2"/>
    <property type="match status" value="1"/>
</dbReference>
<dbReference type="PANTHER" id="PTHR48109">
    <property type="entry name" value="DIHYDROOROTATE DEHYDROGENASE (QUINONE), MITOCHONDRIAL-RELATED"/>
    <property type="match status" value="1"/>
</dbReference>
<dbReference type="PIRSF" id="PIRSF000164">
    <property type="entry name" value="DHO_oxidase"/>
    <property type="match status" value="1"/>
</dbReference>
<evidence type="ECO:0000256" key="6">
    <source>
        <dbReference type="ARBA" id="ARBA00022643"/>
    </source>
</evidence>
<feature type="binding site" evidence="11">
    <location>
        <position position="138"/>
    </location>
    <ligand>
        <name>FMN</name>
        <dbReference type="ChEBI" id="CHEBI:58210"/>
    </ligand>
</feature>
<feature type="binding site" evidence="11">
    <location>
        <begin position="245"/>
        <end position="246"/>
    </location>
    <ligand>
        <name>substrate</name>
    </ligand>
</feature>
<dbReference type="CDD" id="cd04738">
    <property type="entry name" value="DHOD_2_like"/>
    <property type="match status" value="1"/>
</dbReference>
<evidence type="ECO:0000259" key="12">
    <source>
        <dbReference type="Pfam" id="PF01180"/>
    </source>
</evidence>
<dbReference type="InterPro" id="IPR005719">
    <property type="entry name" value="Dihydroorotate_DH_2"/>
</dbReference>
<feature type="domain" description="Dihydroorotate dehydrogenase catalytic" evidence="12">
    <location>
        <begin position="47"/>
        <end position="335"/>
    </location>
</feature>
<feature type="binding site" evidence="11">
    <location>
        <position position="267"/>
    </location>
    <ligand>
        <name>FMN</name>
        <dbReference type="ChEBI" id="CHEBI:58210"/>
    </ligand>
</feature>
<feature type="active site" description="Nucleophile" evidence="11">
    <location>
        <position position="174"/>
    </location>
</feature>
<keyword evidence="8 11" id="KW-0560">Oxidoreductase</keyword>
<dbReference type="InterPro" id="IPR050074">
    <property type="entry name" value="DHO_dehydrogenase"/>
</dbReference>
<comment type="catalytic activity">
    <reaction evidence="10 11">
        <text>(S)-dihydroorotate + a quinone = orotate + a quinol</text>
        <dbReference type="Rhea" id="RHEA:30187"/>
        <dbReference type="ChEBI" id="CHEBI:24646"/>
        <dbReference type="ChEBI" id="CHEBI:30839"/>
        <dbReference type="ChEBI" id="CHEBI:30864"/>
        <dbReference type="ChEBI" id="CHEBI:132124"/>
        <dbReference type="EC" id="1.3.5.2"/>
    </reaction>
</comment>
<dbReference type="Gene3D" id="3.20.20.70">
    <property type="entry name" value="Aldolase class I"/>
    <property type="match status" value="1"/>
</dbReference>
<protein>
    <recommendedName>
        <fullName evidence="11">Dihydroorotate dehydrogenase (quinone)</fullName>
        <ecNumber evidence="11">1.3.5.2</ecNumber>
    </recommendedName>
    <alternativeName>
        <fullName evidence="11">DHOdehase</fullName>
        <shortName evidence="11">DHOD</shortName>
        <shortName evidence="11">DHODase</shortName>
    </alternativeName>
    <alternativeName>
        <fullName evidence="11">Dihydroorotate oxidase</fullName>
    </alternativeName>
</protein>
<evidence type="ECO:0000256" key="4">
    <source>
        <dbReference type="ARBA" id="ARBA00005359"/>
    </source>
</evidence>
<comment type="similarity">
    <text evidence="4 11">Belongs to the dihydroorotate dehydrogenase family. Type 2 subfamily.</text>
</comment>
<name>A0ABX1GEM5_9GAMM</name>
<dbReference type="NCBIfam" id="NF003644">
    <property type="entry name" value="PRK05286.1-1"/>
    <property type="match status" value="1"/>
</dbReference>
<dbReference type="NCBIfam" id="NF003652">
    <property type="entry name" value="PRK05286.2-5"/>
    <property type="match status" value="1"/>
</dbReference>
<dbReference type="PROSITE" id="PS00911">
    <property type="entry name" value="DHODEHASE_1"/>
    <property type="match status" value="1"/>
</dbReference>
<dbReference type="SUPFAM" id="SSF51395">
    <property type="entry name" value="FMN-linked oxidoreductases"/>
    <property type="match status" value="1"/>
</dbReference>
<dbReference type="NCBIfam" id="NF003645">
    <property type="entry name" value="PRK05286.1-2"/>
    <property type="match status" value="1"/>
</dbReference>
<feature type="binding site" evidence="11">
    <location>
        <position position="296"/>
    </location>
    <ligand>
        <name>FMN</name>
        <dbReference type="ChEBI" id="CHEBI:58210"/>
    </ligand>
</feature>
<feature type="binding site" evidence="11">
    <location>
        <position position="176"/>
    </location>
    <ligand>
        <name>substrate</name>
    </ligand>
</feature>